<evidence type="ECO:0000256" key="7">
    <source>
        <dbReference type="ARBA" id="ARBA00022553"/>
    </source>
</evidence>
<protein>
    <recommendedName>
        <fullName evidence="5">phosphatidylinositol-3,4,5-trisphosphate 5-phosphatase</fullName>
        <ecNumber evidence="5">3.1.3.86</ecNumber>
    </recommendedName>
</protein>
<accession>A0AAJ7SMY3</accession>
<evidence type="ECO:0000313" key="18">
    <source>
        <dbReference type="RefSeq" id="XP_032801347.1"/>
    </source>
</evidence>
<dbReference type="GO" id="GO:0034485">
    <property type="term" value="F:phosphatidylinositol-3,4,5-trisphosphate 5-phosphatase activity"/>
    <property type="evidence" value="ECO:0007669"/>
    <property type="project" value="UniProtKB-EC"/>
</dbReference>
<dbReference type="PROSITE" id="PS50001">
    <property type="entry name" value="SH2"/>
    <property type="match status" value="1"/>
</dbReference>
<dbReference type="GO" id="GO:0005829">
    <property type="term" value="C:cytosol"/>
    <property type="evidence" value="ECO:0007669"/>
    <property type="project" value="UniProtKB-SubCell"/>
</dbReference>
<evidence type="ECO:0000256" key="5">
    <source>
        <dbReference type="ARBA" id="ARBA00012981"/>
    </source>
</evidence>
<keyword evidence="6" id="KW-0963">Cytoplasm</keyword>
<evidence type="ECO:0000256" key="2">
    <source>
        <dbReference type="ARBA" id="ARBA00004245"/>
    </source>
</evidence>
<evidence type="ECO:0000256" key="9">
    <source>
        <dbReference type="ARBA" id="ARBA00022859"/>
    </source>
</evidence>
<dbReference type="GO" id="GO:0004445">
    <property type="term" value="F:inositol-polyphosphate 5-phosphatase activity"/>
    <property type="evidence" value="ECO:0007669"/>
    <property type="project" value="TreeGrafter"/>
</dbReference>
<evidence type="ECO:0000313" key="17">
    <source>
        <dbReference type="Proteomes" id="UP001318040"/>
    </source>
</evidence>
<dbReference type="Gene3D" id="3.60.10.10">
    <property type="entry name" value="Endonuclease/exonuclease/phosphatase"/>
    <property type="match status" value="1"/>
</dbReference>
<dbReference type="GO" id="GO:0002376">
    <property type="term" value="P:immune system process"/>
    <property type="evidence" value="ECO:0007669"/>
    <property type="project" value="UniProtKB-KW"/>
</dbReference>
<evidence type="ECO:0000256" key="15">
    <source>
        <dbReference type="SAM" id="MobiDB-lite"/>
    </source>
</evidence>
<keyword evidence="12" id="KW-0206">Cytoskeleton</keyword>
<dbReference type="RefSeq" id="XP_032801347.1">
    <property type="nucleotide sequence ID" value="XM_032945456.1"/>
</dbReference>
<comment type="catalytic activity">
    <reaction evidence="13">
        <text>a 1,2-diacyl-sn-glycero-3-phospho-(1D-myo-inositol-3,4,5-trisphosphate) + H2O = a 1,2-diacyl-sn-glycero-3-phospho-(1D-myo-inositol-3,4-bisphosphate) + phosphate</text>
        <dbReference type="Rhea" id="RHEA:25528"/>
        <dbReference type="ChEBI" id="CHEBI:15377"/>
        <dbReference type="ChEBI" id="CHEBI:43474"/>
        <dbReference type="ChEBI" id="CHEBI:57658"/>
        <dbReference type="ChEBI" id="CHEBI:57836"/>
        <dbReference type="EC" id="3.1.3.86"/>
    </reaction>
    <physiologicalReaction direction="left-to-right" evidence="13">
        <dbReference type="Rhea" id="RHEA:25529"/>
    </physiologicalReaction>
</comment>
<dbReference type="AlphaFoldDB" id="A0AAJ7SMY3"/>
<dbReference type="KEGG" id="pmrn:116938343"/>
<dbReference type="GO" id="GO:0016020">
    <property type="term" value="C:membrane"/>
    <property type="evidence" value="ECO:0007669"/>
    <property type="project" value="UniProtKB-SubCell"/>
</dbReference>
<comment type="similarity">
    <text evidence="4">Belongs to the inositol 1,4,5-trisphosphate 5-phosphatase family.</text>
</comment>
<evidence type="ECO:0000259" key="16">
    <source>
        <dbReference type="PROSITE" id="PS50001"/>
    </source>
</evidence>
<dbReference type="InterPro" id="IPR000980">
    <property type="entry name" value="SH2"/>
</dbReference>
<dbReference type="GO" id="GO:0050776">
    <property type="term" value="P:regulation of immune response"/>
    <property type="evidence" value="ECO:0007669"/>
    <property type="project" value="TreeGrafter"/>
</dbReference>
<dbReference type="Pfam" id="PF24150">
    <property type="entry name" value="C2_SHIP1-2_first"/>
    <property type="match status" value="1"/>
</dbReference>
<dbReference type="EC" id="3.1.3.86" evidence="5"/>
<comment type="subcellular location">
    <subcellularLocation>
        <location evidence="2">Cytoplasm</location>
        <location evidence="2">Cytoskeleton</location>
    </subcellularLocation>
    <subcellularLocation>
        <location evidence="3">Cytoplasm</location>
        <location evidence="3">Cytosol</location>
    </subcellularLocation>
    <subcellularLocation>
        <location evidence="1">Membrane</location>
        <topology evidence="1">Peripheral membrane protein</topology>
    </subcellularLocation>
</comment>
<dbReference type="Pfam" id="PF22669">
    <property type="entry name" value="Exo_endo_phos2"/>
    <property type="match status" value="1"/>
</dbReference>
<evidence type="ECO:0000256" key="10">
    <source>
        <dbReference type="ARBA" id="ARBA00022999"/>
    </source>
</evidence>
<reference evidence="18" key="1">
    <citation type="submission" date="2025-08" db="UniProtKB">
        <authorList>
            <consortium name="RefSeq"/>
        </authorList>
    </citation>
    <scope>IDENTIFICATION</scope>
    <source>
        <tissue evidence="18">Sperm</tissue>
    </source>
</reference>
<dbReference type="SUPFAM" id="SSF55550">
    <property type="entry name" value="SH2 domain"/>
    <property type="match status" value="1"/>
</dbReference>
<evidence type="ECO:0000256" key="6">
    <source>
        <dbReference type="ARBA" id="ARBA00022490"/>
    </source>
</evidence>
<evidence type="ECO:0000256" key="14">
    <source>
        <dbReference type="PROSITE-ProRule" id="PRU00191"/>
    </source>
</evidence>
<dbReference type="SUPFAM" id="SSF56219">
    <property type="entry name" value="DNase I-like"/>
    <property type="match status" value="1"/>
</dbReference>
<dbReference type="PANTHER" id="PTHR46051:SF2">
    <property type="entry name" value="PHOSPHATIDYLINOSITOL 3,4,5-TRISPHOSPHATE 5-PHOSPHATASE 2"/>
    <property type="match status" value="1"/>
</dbReference>
<keyword evidence="9" id="KW-0391">Immunity</keyword>
<dbReference type="SMART" id="SM00252">
    <property type="entry name" value="SH2"/>
    <property type="match status" value="1"/>
</dbReference>
<dbReference type="SMART" id="SM00128">
    <property type="entry name" value="IPPc"/>
    <property type="match status" value="1"/>
</dbReference>
<keyword evidence="11" id="KW-0472">Membrane</keyword>
<dbReference type="GO" id="GO:0046856">
    <property type="term" value="P:phosphatidylinositol dephosphorylation"/>
    <property type="evidence" value="ECO:0007669"/>
    <property type="project" value="InterPro"/>
</dbReference>
<dbReference type="InterPro" id="IPR036691">
    <property type="entry name" value="Endo/exonu/phosph_ase_sf"/>
</dbReference>
<dbReference type="Pfam" id="PF00017">
    <property type="entry name" value="SH2"/>
    <property type="match status" value="1"/>
</dbReference>
<dbReference type="PANTHER" id="PTHR46051">
    <property type="entry name" value="SH2 DOMAIN-CONTAINING PROTEIN"/>
    <property type="match status" value="1"/>
</dbReference>
<dbReference type="FunFam" id="3.60.10.10:FF:000005">
    <property type="entry name" value="phosphatidylinositol 3,4,5-trisphosphate 5-phosphatase 1"/>
    <property type="match status" value="1"/>
</dbReference>
<dbReference type="GO" id="GO:0005856">
    <property type="term" value="C:cytoskeleton"/>
    <property type="evidence" value="ECO:0007669"/>
    <property type="project" value="UniProtKB-SubCell"/>
</dbReference>
<feature type="domain" description="SH2" evidence="16">
    <location>
        <begin position="3"/>
        <end position="99"/>
    </location>
</feature>
<keyword evidence="10 14" id="KW-0727">SH2 domain</keyword>
<evidence type="ECO:0000256" key="12">
    <source>
        <dbReference type="ARBA" id="ARBA00023212"/>
    </source>
</evidence>
<dbReference type="Gene3D" id="3.30.505.10">
    <property type="entry name" value="SH2 domain"/>
    <property type="match status" value="1"/>
</dbReference>
<dbReference type="InterPro" id="IPR036860">
    <property type="entry name" value="SH2_dom_sf"/>
</dbReference>
<evidence type="ECO:0000256" key="1">
    <source>
        <dbReference type="ARBA" id="ARBA00004170"/>
    </source>
</evidence>
<evidence type="ECO:0000256" key="8">
    <source>
        <dbReference type="ARBA" id="ARBA00022801"/>
    </source>
</evidence>
<dbReference type="GO" id="GO:0043569">
    <property type="term" value="P:negative regulation of insulin-like growth factor receptor signaling pathway"/>
    <property type="evidence" value="ECO:0007669"/>
    <property type="project" value="TreeGrafter"/>
</dbReference>
<feature type="region of interest" description="Disordered" evidence="15">
    <location>
        <begin position="104"/>
        <end position="139"/>
    </location>
</feature>
<name>A0AAJ7SMY3_PETMA</name>
<organism evidence="17 18">
    <name type="scientific">Petromyzon marinus</name>
    <name type="common">Sea lamprey</name>
    <dbReference type="NCBI Taxonomy" id="7757"/>
    <lineage>
        <taxon>Eukaryota</taxon>
        <taxon>Metazoa</taxon>
        <taxon>Chordata</taxon>
        <taxon>Craniata</taxon>
        <taxon>Vertebrata</taxon>
        <taxon>Cyclostomata</taxon>
        <taxon>Hyperoartia</taxon>
        <taxon>Petromyzontiformes</taxon>
        <taxon>Petromyzontidae</taxon>
        <taxon>Petromyzon</taxon>
    </lineage>
</organism>
<evidence type="ECO:0000256" key="3">
    <source>
        <dbReference type="ARBA" id="ARBA00004514"/>
    </source>
</evidence>
<feature type="compositionally biased region" description="Low complexity" evidence="15">
    <location>
        <begin position="128"/>
        <end position="139"/>
    </location>
</feature>
<dbReference type="InterPro" id="IPR000300">
    <property type="entry name" value="IPPc"/>
</dbReference>
<keyword evidence="8" id="KW-0378">Hydrolase</keyword>
<keyword evidence="7" id="KW-0597">Phosphoprotein</keyword>
<sequence>MPWYHQDLTRVKAEQLLLQDGQDGCFLVRNSESIPGVYGLCVLHQNVVHSYRIMPDEDGMLAVQASQGVQPKHYRALHELIENYTQPNQGLVCPLQWAIQSVAEEPQEEKDLSDGEEERPPLPPRVDSSGPSPTSSAASPRVIALQQKISDISKEGLPPALCTALAEFAACGGLSQDVEAARGGLPPTRLSRLLLACCQPLHTELDHVLSLLDHVGRAFNQPLVAAHTTSRASSVPTLADVITKLGTLSEGLSTFEKKILEALPALTGIQLPASHTLRNAANGALFEVKVDSHLSEFTRLGKKPLLRVEVEEGRLVMLRRNKDGLDEVDSYTHERILQLIKSQRFHNKLSIVFDRDRDKNNRRDFIFSDARKREAFCQLLQQMKVKHSHRDEPDMISVFVGTWNMGNAPPPRFLHTWLMSQGAGRTRDDATLTLAHDVYALGAQECPLSDREWAEGLRAALRDVTDVDFKSVAVHSLWSIKLAVFVKAEHEHRVSHVSSSSVKTGIANALGNKGAVGVSFMFNGTSFGFVNCHLTSGCEKVARRNQNYFDIIRQLSLGEKQLATFDLTCRFSHLFWFGDLNYRTDMEYADIMNHLRRREFDSILTMDQLNKERESTHIFNKFNEEDITFPPTYRYEKGSRDVYVWQKFKTTGVSAPGT</sequence>
<dbReference type="PRINTS" id="PR00401">
    <property type="entry name" value="SH2DOMAIN"/>
</dbReference>
<dbReference type="InterPro" id="IPR057510">
    <property type="entry name" value="C2_SHIP1-2_first"/>
</dbReference>
<evidence type="ECO:0000256" key="4">
    <source>
        <dbReference type="ARBA" id="ARBA00008734"/>
    </source>
</evidence>
<gene>
    <name evidence="18" type="primary">LOC116938343</name>
</gene>
<evidence type="ECO:0000256" key="11">
    <source>
        <dbReference type="ARBA" id="ARBA00023136"/>
    </source>
</evidence>
<proteinExistence type="inferred from homology"/>
<dbReference type="Proteomes" id="UP001318040">
    <property type="component" value="Unplaced"/>
</dbReference>
<keyword evidence="17" id="KW-1185">Reference proteome</keyword>
<evidence type="ECO:0000256" key="13">
    <source>
        <dbReference type="ARBA" id="ARBA00023377"/>
    </source>
</evidence>